<keyword evidence="10 11" id="KW-0676">Redox-active center</keyword>
<feature type="disulfide bond" description="Redox-active" evidence="11">
    <location>
        <begin position="396"/>
        <end position="399"/>
    </location>
</feature>
<evidence type="ECO:0000256" key="5">
    <source>
        <dbReference type="ARBA" id="ARBA00022729"/>
    </source>
</evidence>
<dbReference type="Pfam" id="PF00085">
    <property type="entry name" value="Thioredoxin"/>
    <property type="match status" value="2"/>
</dbReference>
<dbReference type="PANTHER" id="PTHR18929:SF240">
    <property type="entry name" value="PROTEIN DISULFIDE-ISOMERASE"/>
    <property type="match status" value="1"/>
</dbReference>
<keyword evidence="7" id="KW-0256">Endoplasmic reticulum</keyword>
<feature type="compositionally biased region" description="Acidic residues" evidence="14">
    <location>
        <begin position="492"/>
        <end position="506"/>
    </location>
</feature>
<evidence type="ECO:0000256" key="11">
    <source>
        <dbReference type="PIRSR" id="PIRSR605792-51"/>
    </source>
</evidence>
<dbReference type="PROSITE" id="PS00194">
    <property type="entry name" value="THIOREDOXIN_1"/>
    <property type="match status" value="2"/>
</dbReference>
<dbReference type="Pfam" id="PF13848">
    <property type="entry name" value="Thioredoxin_6"/>
    <property type="match status" value="1"/>
</dbReference>
<dbReference type="KEGG" id="hro:HELRODRAFT_104681"/>
<keyword evidence="8 11" id="KW-1015">Disulfide bond</keyword>
<reference evidence="16 18" key="2">
    <citation type="journal article" date="2013" name="Nature">
        <title>Insights into bilaterian evolution from three spiralian genomes.</title>
        <authorList>
            <person name="Simakov O."/>
            <person name="Marletaz F."/>
            <person name="Cho S.J."/>
            <person name="Edsinger-Gonzales E."/>
            <person name="Havlak P."/>
            <person name="Hellsten U."/>
            <person name="Kuo D.H."/>
            <person name="Larsson T."/>
            <person name="Lv J."/>
            <person name="Arendt D."/>
            <person name="Savage R."/>
            <person name="Osoegawa K."/>
            <person name="de Jong P."/>
            <person name="Grimwood J."/>
            <person name="Chapman J.A."/>
            <person name="Shapiro H."/>
            <person name="Aerts A."/>
            <person name="Otillar R.P."/>
            <person name="Terry A.Y."/>
            <person name="Boore J.L."/>
            <person name="Grigoriev I.V."/>
            <person name="Lindberg D.R."/>
            <person name="Seaver E.C."/>
            <person name="Weisblat D.A."/>
            <person name="Putnam N.H."/>
            <person name="Rokhsar D.S."/>
        </authorList>
    </citation>
    <scope>NUCLEOTIDE SEQUENCE</scope>
</reference>
<keyword evidence="9 13" id="KW-0413">Isomerase</keyword>
<dbReference type="InterPro" id="IPR005792">
    <property type="entry name" value="Prot_disulphide_isomerase"/>
</dbReference>
<evidence type="ECO:0000256" key="13">
    <source>
        <dbReference type="RuleBase" id="RU361130"/>
    </source>
</evidence>
<dbReference type="GeneID" id="20194682"/>
<accession>T1EDN0</accession>
<dbReference type="InParanoid" id="T1EDN0"/>
<dbReference type="InterPro" id="IPR005788">
    <property type="entry name" value="PDI_thioredoxin-like_dom"/>
</dbReference>
<evidence type="ECO:0000259" key="15">
    <source>
        <dbReference type="PROSITE" id="PS51352"/>
    </source>
</evidence>
<dbReference type="PANTHER" id="PTHR18929">
    <property type="entry name" value="PROTEIN DISULFIDE ISOMERASE"/>
    <property type="match status" value="1"/>
</dbReference>
<evidence type="ECO:0000256" key="10">
    <source>
        <dbReference type="ARBA" id="ARBA00023284"/>
    </source>
</evidence>
<evidence type="ECO:0000256" key="1">
    <source>
        <dbReference type="ARBA" id="ARBA00001182"/>
    </source>
</evidence>
<dbReference type="GO" id="GO:0006457">
    <property type="term" value="P:protein folding"/>
    <property type="evidence" value="ECO:0000318"/>
    <property type="project" value="GO_Central"/>
</dbReference>
<dbReference type="STRING" id="6412.T1EDN0"/>
<dbReference type="eggNOG" id="KOG0190">
    <property type="taxonomic scope" value="Eukaryota"/>
</dbReference>
<dbReference type="FunFam" id="3.40.30.10:FF:000030">
    <property type="entry name" value="Protein disulfide-isomerase"/>
    <property type="match status" value="1"/>
</dbReference>
<dbReference type="InterPro" id="IPR013766">
    <property type="entry name" value="Thioredoxin_domain"/>
</dbReference>
<evidence type="ECO:0000256" key="12">
    <source>
        <dbReference type="RuleBase" id="RU004208"/>
    </source>
</evidence>
<feature type="domain" description="Thioredoxin" evidence="15">
    <location>
        <begin position="12"/>
        <end position="132"/>
    </location>
</feature>
<dbReference type="GO" id="GO:0005788">
    <property type="term" value="C:endoplasmic reticulum lumen"/>
    <property type="evidence" value="ECO:0007669"/>
    <property type="project" value="UniProtKB-SubCell"/>
</dbReference>
<dbReference type="GO" id="GO:0005783">
    <property type="term" value="C:endoplasmic reticulum"/>
    <property type="evidence" value="ECO:0000318"/>
    <property type="project" value="GO_Central"/>
</dbReference>
<keyword evidence="18" id="KW-1185">Reference proteome</keyword>
<dbReference type="CDD" id="cd02961">
    <property type="entry name" value="PDI_a_family"/>
    <property type="match status" value="1"/>
</dbReference>
<dbReference type="CDD" id="cd02995">
    <property type="entry name" value="PDI_a_PDI_a'_C"/>
    <property type="match status" value="1"/>
</dbReference>
<dbReference type="Proteomes" id="UP000015101">
    <property type="component" value="Unassembled WGS sequence"/>
</dbReference>
<dbReference type="CTD" id="20194682"/>
<dbReference type="CDD" id="cd02982">
    <property type="entry name" value="PDI_b'_family"/>
    <property type="match status" value="1"/>
</dbReference>
<dbReference type="GO" id="GO:0034976">
    <property type="term" value="P:response to endoplasmic reticulum stress"/>
    <property type="evidence" value="ECO:0000318"/>
    <property type="project" value="GO_Central"/>
</dbReference>
<dbReference type="OMA" id="FFGMKKD"/>
<evidence type="ECO:0000256" key="4">
    <source>
        <dbReference type="ARBA" id="ARBA00012723"/>
    </source>
</evidence>
<feature type="chain" id="PRO_5010897008" description="Protein disulfide-isomerase" evidence="13">
    <location>
        <begin position="19"/>
        <end position="506"/>
    </location>
</feature>
<dbReference type="FunFam" id="3.40.30.10:FF:000042">
    <property type="entry name" value="protein disulfide-isomerase A2"/>
    <property type="match status" value="1"/>
</dbReference>
<dbReference type="NCBIfam" id="TIGR01126">
    <property type="entry name" value="pdi_dom"/>
    <property type="match status" value="2"/>
</dbReference>
<feature type="region of interest" description="Disordered" evidence="14">
    <location>
        <begin position="470"/>
        <end position="506"/>
    </location>
</feature>
<feature type="signal peptide" evidence="13">
    <location>
        <begin position="1"/>
        <end position="18"/>
    </location>
</feature>
<comment type="similarity">
    <text evidence="3 12">Belongs to the protein disulfide isomerase family.</text>
</comment>
<dbReference type="InterPro" id="IPR017937">
    <property type="entry name" value="Thioredoxin_CS"/>
</dbReference>
<dbReference type="FunFam" id="3.40.30.10:FF:000027">
    <property type="entry name" value="protein disulfide-isomerase A2"/>
    <property type="match status" value="1"/>
</dbReference>
<evidence type="ECO:0000313" key="16">
    <source>
        <dbReference type="EMBL" id="ESO11336.1"/>
    </source>
</evidence>
<reference evidence="17" key="3">
    <citation type="submission" date="2015-06" db="UniProtKB">
        <authorList>
            <consortium name="EnsemblMetazoa"/>
        </authorList>
    </citation>
    <scope>IDENTIFICATION</scope>
</reference>
<name>T1EDN0_HELRO</name>
<dbReference type="EMBL" id="AMQM01008675">
    <property type="status" value="NOT_ANNOTATED_CDS"/>
    <property type="molecule type" value="Genomic_DNA"/>
</dbReference>
<proteinExistence type="inferred from homology"/>
<dbReference type="EMBL" id="KB095826">
    <property type="protein sequence ID" value="ESO11336.1"/>
    <property type="molecule type" value="Genomic_DNA"/>
</dbReference>
<keyword evidence="6" id="KW-0677">Repeat</keyword>
<evidence type="ECO:0000256" key="3">
    <source>
        <dbReference type="ARBA" id="ARBA00006347"/>
    </source>
</evidence>
<evidence type="ECO:0000256" key="6">
    <source>
        <dbReference type="ARBA" id="ARBA00022737"/>
    </source>
</evidence>
<dbReference type="RefSeq" id="XP_009010558.1">
    <property type="nucleotide sequence ID" value="XM_009012310.1"/>
</dbReference>
<evidence type="ECO:0000256" key="14">
    <source>
        <dbReference type="SAM" id="MobiDB-lite"/>
    </source>
</evidence>
<gene>
    <name evidence="17" type="primary">20194682</name>
    <name evidence="16" type="ORF">HELRODRAFT_104681</name>
</gene>
<dbReference type="AlphaFoldDB" id="T1EDN0"/>
<dbReference type="PRINTS" id="PR00421">
    <property type="entry name" value="THIOREDOXIN"/>
</dbReference>
<organism evidence="17 18">
    <name type="scientific">Helobdella robusta</name>
    <name type="common">Californian leech</name>
    <dbReference type="NCBI Taxonomy" id="6412"/>
    <lineage>
        <taxon>Eukaryota</taxon>
        <taxon>Metazoa</taxon>
        <taxon>Spiralia</taxon>
        <taxon>Lophotrochozoa</taxon>
        <taxon>Annelida</taxon>
        <taxon>Clitellata</taxon>
        <taxon>Hirudinea</taxon>
        <taxon>Rhynchobdellida</taxon>
        <taxon>Glossiphoniidae</taxon>
        <taxon>Helobdella</taxon>
    </lineage>
</organism>
<evidence type="ECO:0000256" key="2">
    <source>
        <dbReference type="ARBA" id="ARBA00004319"/>
    </source>
</evidence>
<evidence type="ECO:0000313" key="17">
    <source>
        <dbReference type="EnsemblMetazoa" id="HelroP104681"/>
    </source>
</evidence>
<dbReference type="InterPro" id="IPR036249">
    <property type="entry name" value="Thioredoxin-like_sf"/>
</dbReference>
<dbReference type="FunCoup" id="T1EDN0">
    <property type="interactions" value="1293"/>
</dbReference>
<evidence type="ECO:0000256" key="8">
    <source>
        <dbReference type="ARBA" id="ARBA00023157"/>
    </source>
</evidence>
<dbReference type="EnsemblMetazoa" id="HelroT104681">
    <property type="protein sequence ID" value="HelroP104681"/>
    <property type="gene ID" value="HelroG104681"/>
</dbReference>
<dbReference type="CDD" id="cd02981">
    <property type="entry name" value="PDI_b_family"/>
    <property type="match status" value="1"/>
</dbReference>
<feature type="domain" description="Thioredoxin" evidence="15">
    <location>
        <begin position="346"/>
        <end position="473"/>
    </location>
</feature>
<reference evidence="18" key="1">
    <citation type="submission" date="2012-12" db="EMBL/GenBank/DDBJ databases">
        <authorList>
            <person name="Hellsten U."/>
            <person name="Grimwood J."/>
            <person name="Chapman J.A."/>
            <person name="Shapiro H."/>
            <person name="Aerts A."/>
            <person name="Otillar R.P."/>
            <person name="Terry A.Y."/>
            <person name="Boore J.L."/>
            <person name="Simakov O."/>
            <person name="Marletaz F."/>
            <person name="Cho S.-J."/>
            <person name="Edsinger-Gonzales E."/>
            <person name="Havlak P."/>
            <person name="Kuo D.-H."/>
            <person name="Larsson T."/>
            <person name="Lv J."/>
            <person name="Arendt D."/>
            <person name="Savage R."/>
            <person name="Osoegawa K."/>
            <person name="de Jong P."/>
            <person name="Lindberg D.R."/>
            <person name="Seaver E.C."/>
            <person name="Weisblat D.A."/>
            <person name="Putnam N.H."/>
            <person name="Grigoriev I.V."/>
            <person name="Rokhsar D.S."/>
        </authorList>
    </citation>
    <scope>NUCLEOTIDE SEQUENCE</scope>
</reference>
<protein>
    <recommendedName>
        <fullName evidence="4 13">Protein disulfide-isomerase</fullName>
        <ecNumber evidence="4 13">5.3.4.1</ecNumber>
    </recommendedName>
</protein>
<dbReference type="GO" id="GO:0003756">
    <property type="term" value="F:protein disulfide isomerase activity"/>
    <property type="evidence" value="ECO:0000318"/>
    <property type="project" value="GO_Central"/>
</dbReference>
<comment type="catalytic activity">
    <reaction evidence="1 13">
        <text>Catalyzes the rearrangement of -S-S- bonds in proteins.</text>
        <dbReference type="EC" id="5.3.4.1"/>
    </reaction>
</comment>
<dbReference type="OrthoDB" id="72053at2759"/>
<dbReference type="EC" id="5.3.4.1" evidence="4 13"/>
<dbReference type="Gene3D" id="3.40.30.10">
    <property type="entry name" value="Glutaredoxin"/>
    <property type="match status" value="4"/>
</dbReference>
<dbReference type="PROSITE" id="PS51352">
    <property type="entry name" value="THIOREDOXIN_2"/>
    <property type="match status" value="2"/>
</dbReference>
<dbReference type="FunFam" id="3.40.30.10:FF:000023">
    <property type="entry name" value="Protein disulfide-isomerase"/>
    <property type="match status" value="1"/>
</dbReference>
<evidence type="ECO:0000256" key="9">
    <source>
        <dbReference type="ARBA" id="ARBA00023235"/>
    </source>
</evidence>
<keyword evidence="5 13" id="KW-0732">Signal</keyword>
<feature type="disulfide bond" description="Redox-active" evidence="11">
    <location>
        <begin position="54"/>
        <end position="57"/>
    </location>
</feature>
<evidence type="ECO:0000313" key="18">
    <source>
        <dbReference type="Proteomes" id="UP000015101"/>
    </source>
</evidence>
<dbReference type="SUPFAM" id="SSF52833">
    <property type="entry name" value="Thioredoxin-like"/>
    <property type="match status" value="4"/>
</dbReference>
<evidence type="ECO:0000256" key="7">
    <source>
        <dbReference type="ARBA" id="ARBA00022824"/>
    </source>
</evidence>
<sequence>MFARVCLILVIVLVGAFAEEFKEDEGVLVLTKDSFDRAIEKYQYVLAEFYAPWCGHCKALAPEYVKAAKLLNDDNSEIKLAKIDATEETELGERFQVRGYPTLKFFRSGKPVDYSGGRTASEIVAWLKKKTGPTVVALEDVDTAKAFIEKGDVVLLGFFKDAESEMAKAFSEVAASIDDLPFGSCSDESIFKEYKVEKDSIVLFKKFDEGRTDLAEGVTVESLKEFIKGNRLPLVIEFTQEIAPSVFGGDVKNHNLLFISKKSDAFSEHLDVFAKLAPEYKGKVLFIYINIDEDENLRILEFFNLKVEDCPTYRYITLTDEGMSKFKPDTSDIKFDSIKTFVDEVLEKKRKAHLNSEEIPEDWDNKPVKVLVGKNFDQVAKDKSKDVFVEFYAPWCGHCKQLAPIWEELAEKFKDHKDIIIAKMDSTANELEDIKIQGFPTLKFFPKDSDKVVDYNGERTLAAFTKFLESGGKDGAGPAESEAEDVEHGDGLDGEEEEEEVPKDEL</sequence>
<dbReference type="NCBIfam" id="TIGR01130">
    <property type="entry name" value="ER_PDI_fam"/>
    <property type="match status" value="1"/>
</dbReference>
<comment type="subcellular location">
    <subcellularLocation>
        <location evidence="2">Endoplasmic reticulum lumen</location>
    </subcellularLocation>
</comment>
<dbReference type="HOGENOM" id="CLU_025879_1_0_1"/>